<comment type="caution">
    <text evidence="3">The sequence shown here is derived from an EMBL/GenBank/DDBJ whole genome shotgun (WGS) entry which is preliminary data.</text>
</comment>
<dbReference type="GO" id="GO:0044281">
    <property type="term" value="P:small molecule metabolic process"/>
    <property type="evidence" value="ECO:0007669"/>
    <property type="project" value="UniProtKB-ARBA"/>
</dbReference>
<keyword evidence="1" id="KW-0560">Oxidoreductase</keyword>
<dbReference type="GO" id="GO:0030976">
    <property type="term" value="F:thiamine pyrophosphate binding"/>
    <property type="evidence" value="ECO:0007669"/>
    <property type="project" value="InterPro"/>
</dbReference>
<evidence type="ECO:0000313" key="4">
    <source>
        <dbReference type="Proteomes" id="UP000265882"/>
    </source>
</evidence>
<sequence>MGGTERMNHEKTHENELVCSGHYACQGCGAVIAMRHALAALGPRTIVVLPACCWSVIAGPYPYSALRVPVFHTAFETGGSTASGVRAALEMQGKSDINVLAWAGDGGTFDIGLQSLSGAVERNEDIIYTCYDNEAYMNTGIQQSSATPARAWTTTSPEAHPKDTQKKNIVQILAGHKIPYVATTSIGFPDDLIAKFEKAKSIRGTKFLHVLAPCPSGWKYSSQLSVRLARLATHCKVFPIYEVFDGETYVINVEPEGRPVKEYLSLQGRFSHLTPRQIDEIQARVDYDWEHLLHKAMLEKFEFE</sequence>
<dbReference type="Gene3D" id="3.40.50.970">
    <property type="match status" value="2"/>
</dbReference>
<evidence type="ECO:0000259" key="2">
    <source>
        <dbReference type="Pfam" id="PF02775"/>
    </source>
</evidence>
<dbReference type="InterPro" id="IPR051479">
    <property type="entry name" value="PorB-like"/>
</dbReference>
<accession>A0A3A4NTE9</accession>
<dbReference type="PANTHER" id="PTHR42897">
    <property type="entry name" value="PYRUVATE SYNTHASE SUBUNIT PORB"/>
    <property type="match status" value="1"/>
</dbReference>
<dbReference type="InterPro" id="IPR029061">
    <property type="entry name" value="THDP-binding"/>
</dbReference>
<protein>
    <submittedName>
        <fullName evidence="3">Pyruvate synthase subunit beta</fullName>
    </submittedName>
</protein>
<keyword evidence="3" id="KW-0670">Pyruvate</keyword>
<dbReference type="AlphaFoldDB" id="A0A3A4NTE9"/>
<reference evidence="3 4" key="1">
    <citation type="journal article" date="2017" name="ISME J.">
        <title>Energy and carbon metabolisms in a deep terrestrial subsurface fluid microbial community.</title>
        <authorList>
            <person name="Momper L."/>
            <person name="Jungbluth S.P."/>
            <person name="Lee M.D."/>
            <person name="Amend J.P."/>
        </authorList>
    </citation>
    <scope>NUCLEOTIDE SEQUENCE [LARGE SCALE GENOMIC DNA]</scope>
    <source>
        <strain evidence="3">SURF_5</strain>
    </source>
</reference>
<dbReference type="InterPro" id="IPR011766">
    <property type="entry name" value="TPP_enzyme_TPP-bd"/>
</dbReference>
<dbReference type="EMBL" id="QZKU01000096">
    <property type="protein sequence ID" value="RJP18841.1"/>
    <property type="molecule type" value="Genomic_DNA"/>
</dbReference>
<dbReference type="Proteomes" id="UP000265882">
    <property type="component" value="Unassembled WGS sequence"/>
</dbReference>
<feature type="domain" description="Thiamine pyrophosphate enzyme TPP-binding" evidence="2">
    <location>
        <begin position="66"/>
        <end position="210"/>
    </location>
</feature>
<dbReference type="GO" id="GO:0016491">
    <property type="term" value="F:oxidoreductase activity"/>
    <property type="evidence" value="ECO:0007669"/>
    <property type="project" value="UniProtKB-KW"/>
</dbReference>
<gene>
    <name evidence="3" type="ORF">C4520_13765</name>
</gene>
<dbReference type="PANTHER" id="PTHR42897:SF1">
    <property type="entry name" value="2-OXOACID OXIDOREDUCTASE (FERREDOXIN)"/>
    <property type="match status" value="1"/>
</dbReference>
<dbReference type="Pfam" id="PF02775">
    <property type="entry name" value="TPP_enzyme_C"/>
    <property type="match status" value="1"/>
</dbReference>
<evidence type="ECO:0000313" key="3">
    <source>
        <dbReference type="EMBL" id="RJP18841.1"/>
    </source>
</evidence>
<proteinExistence type="predicted"/>
<dbReference type="SUPFAM" id="SSF52518">
    <property type="entry name" value="Thiamin diphosphate-binding fold (THDP-binding)"/>
    <property type="match status" value="1"/>
</dbReference>
<organism evidence="3 4">
    <name type="scientific">Abyssobacteria bacterium (strain SURF_5)</name>
    <dbReference type="NCBI Taxonomy" id="2093360"/>
    <lineage>
        <taxon>Bacteria</taxon>
        <taxon>Pseudomonadati</taxon>
        <taxon>Candidatus Hydrogenedentota</taxon>
        <taxon>Candidatus Abyssobacteria</taxon>
    </lineage>
</organism>
<evidence type="ECO:0000256" key="1">
    <source>
        <dbReference type="ARBA" id="ARBA00023002"/>
    </source>
</evidence>
<dbReference type="CDD" id="cd03376">
    <property type="entry name" value="TPP_PFOR_porB_like"/>
    <property type="match status" value="1"/>
</dbReference>
<name>A0A3A4NTE9_ABYX5</name>